<dbReference type="InterPro" id="IPR013320">
    <property type="entry name" value="ConA-like_dom_sf"/>
</dbReference>
<dbReference type="Gene3D" id="2.60.120.200">
    <property type="match status" value="1"/>
</dbReference>
<dbReference type="GO" id="GO:0004553">
    <property type="term" value="F:hydrolase activity, hydrolyzing O-glycosyl compounds"/>
    <property type="evidence" value="ECO:0007669"/>
    <property type="project" value="InterPro"/>
</dbReference>
<evidence type="ECO:0000313" key="9">
    <source>
        <dbReference type="Proteomes" id="UP000297248"/>
    </source>
</evidence>
<evidence type="ECO:0000313" key="8">
    <source>
        <dbReference type="EMBL" id="TEW68745.1"/>
    </source>
</evidence>
<evidence type="ECO:0000256" key="4">
    <source>
        <dbReference type="PIRSR" id="PIRSR606710-2"/>
    </source>
</evidence>
<dbReference type="SUPFAM" id="SSF75005">
    <property type="entry name" value="Arabinanase/levansucrase/invertase"/>
    <property type="match status" value="1"/>
</dbReference>
<dbReference type="PANTHER" id="PTHR42812:SF12">
    <property type="entry name" value="BETA-XYLOSIDASE-RELATED"/>
    <property type="match status" value="1"/>
</dbReference>
<evidence type="ECO:0000313" key="7">
    <source>
        <dbReference type="EMBL" id="MBB3968248.1"/>
    </source>
</evidence>
<organism evidence="8 9">
    <name type="scientific">Mucilaginibacter phyllosphaerae</name>
    <dbReference type="NCBI Taxonomy" id="1812349"/>
    <lineage>
        <taxon>Bacteria</taxon>
        <taxon>Pseudomonadati</taxon>
        <taxon>Bacteroidota</taxon>
        <taxon>Sphingobacteriia</taxon>
        <taxon>Sphingobacteriales</taxon>
        <taxon>Sphingobacteriaceae</taxon>
        <taxon>Mucilaginibacter</taxon>
    </lineage>
</organism>
<dbReference type="Proteomes" id="UP000297248">
    <property type="component" value="Unassembled WGS sequence"/>
</dbReference>
<feature type="site" description="Important for catalytic activity, responsible for pKa modulation of the active site Glu and correct orientation of both the proton donor and substrate" evidence="4">
    <location>
        <position position="178"/>
    </location>
</feature>
<dbReference type="PANTHER" id="PTHR42812">
    <property type="entry name" value="BETA-XYLOSIDASE"/>
    <property type="match status" value="1"/>
</dbReference>
<comment type="caution">
    <text evidence="8">The sequence shown here is derived from an EMBL/GenBank/DDBJ whole genome shotgun (WGS) entry which is preliminary data.</text>
</comment>
<comment type="similarity">
    <text evidence="1 5">Belongs to the glycosyl hydrolase 43 family.</text>
</comment>
<evidence type="ECO:0000259" key="6">
    <source>
        <dbReference type="Pfam" id="PF17851"/>
    </source>
</evidence>
<dbReference type="EMBL" id="JACIEG010000001">
    <property type="protein sequence ID" value="MBB3968248.1"/>
    <property type="molecule type" value="Genomic_DNA"/>
</dbReference>
<protein>
    <submittedName>
        <fullName evidence="7">Beta-xylosidase</fullName>
    </submittedName>
    <submittedName>
        <fullName evidence="8">Glycosyl hydrolase 43 family protein</fullName>
    </submittedName>
</protein>
<accession>A0A4Y8AJP9</accession>
<dbReference type="InterPro" id="IPR051795">
    <property type="entry name" value="Glycosyl_Hydrlase_43"/>
</dbReference>
<dbReference type="Gene3D" id="2.115.10.20">
    <property type="entry name" value="Glycosyl hydrolase domain, family 43"/>
    <property type="match status" value="1"/>
</dbReference>
<dbReference type="SUPFAM" id="SSF49899">
    <property type="entry name" value="Concanavalin A-like lectins/glucanases"/>
    <property type="match status" value="1"/>
</dbReference>
<dbReference type="OrthoDB" id="9801455at2"/>
<gene>
    <name evidence="8" type="ORF">E2R65_00850</name>
    <name evidence="7" type="ORF">GGR35_000834</name>
</gene>
<dbReference type="Proteomes" id="UP000583101">
    <property type="component" value="Unassembled WGS sequence"/>
</dbReference>
<reference evidence="7 10" key="3">
    <citation type="submission" date="2020-08" db="EMBL/GenBank/DDBJ databases">
        <title>Genomic Encyclopedia of Type Strains, Phase IV (KMG-IV): sequencing the most valuable type-strain genomes for metagenomic binning, comparative biology and taxonomic classification.</title>
        <authorList>
            <person name="Goeker M."/>
        </authorList>
    </citation>
    <scope>NUCLEOTIDE SEQUENCE [LARGE SCALE GENOMIC DNA]</scope>
    <source>
        <strain evidence="7 10">DSM 100995</strain>
    </source>
</reference>
<dbReference type="RefSeq" id="WP_134334585.1">
    <property type="nucleotide sequence ID" value="NZ_BMCZ01000001.1"/>
</dbReference>
<proteinExistence type="inferred from homology"/>
<dbReference type="EMBL" id="SNQG01000001">
    <property type="protein sequence ID" value="TEW68745.1"/>
    <property type="molecule type" value="Genomic_DNA"/>
</dbReference>
<evidence type="ECO:0000256" key="3">
    <source>
        <dbReference type="ARBA" id="ARBA00023295"/>
    </source>
</evidence>
<dbReference type="CDD" id="cd09001">
    <property type="entry name" value="GH43_FsAxh1-like"/>
    <property type="match status" value="1"/>
</dbReference>
<dbReference type="InterPro" id="IPR041542">
    <property type="entry name" value="GH43_C2"/>
</dbReference>
<dbReference type="Pfam" id="PF17851">
    <property type="entry name" value="GH43_C2"/>
    <property type="match status" value="1"/>
</dbReference>
<dbReference type="InterPro" id="IPR023296">
    <property type="entry name" value="Glyco_hydro_beta-prop_sf"/>
</dbReference>
<evidence type="ECO:0000256" key="5">
    <source>
        <dbReference type="RuleBase" id="RU361187"/>
    </source>
</evidence>
<keyword evidence="2 5" id="KW-0378">Hydrolase</keyword>
<dbReference type="InterPro" id="IPR006710">
    <property type="entry name" value="Glyco_hydro_43"/>
</dbReference>
<dbReference type="Pfam" id="PF04616">
    <property type="entry name" value="Glyco_hydro_43"/>
    <property type="match status" value="1"/>
</dbReference>
<reference evidence="8" key="2">
    <citation type="submission" date="2019-03" db="EMBL/GenBank/DDBJ databases">
        <authorList>
            <person name="Yan Y.-Q."/>
            <person name="Du Z.-J."/>
        </authorList>
    </citation>
    <scope>NUCLEOTIDE SEQUENCE</scope>
    <source>
        <strain evidence="8">PP-F2FG21</strain>
    </source>
</reference>
<keyword evidence="3 5" id="KW-0326">Glycosidase</keyword>
<dbReference type="GO" id="GO:0005975">
    <property type="term" value="P:carbohydrate metabolic process"/>
    <property type="evidence" value="ECO:0007669"/>
    <property type="project" value="InterPro"/>
</dbReference>
<dbReference type="AlphaFoldDB" id="A0A4Y8AJP9"/>
<evidence type="ECO:0000313" key="10">
    <source>
        <dbReference type="Proteomes" id="UP000583101"/>
    </source>
</evidence>
<name>A0A4Y8AJP9_9SPHI</name>
<evidence type="ECO:0000256" key="2">
    <source>
        <dbReference type="ARBA" id="ARBA00022801"/>
    </source>
</evidence>
<feature type="domain" description="Beta-xylosidase C-terminal Concanavalin A-like" evidence="6">
    <location>
        <begin position="355"/>
        <end position="541"/>
    </location>
</feature>
<evidence type="ECO:0000256" key="1">
    <source>
        <dbReference type="ARBA" id="ARBA00009865"/>
    </source>
</evidence>
<reference evidence="8 9" key="1">
    <citation type="journal article" date="2016" name="Int. J. Syst. Evol. Microbiol.">
        <title>Proposal of Mucilaginibacter phyllosphaerae sp. nov. isolated from the phyllosphere of Galium album.</title>
        <authorList>
            <person name="Aydogan E.L."/>
            <person name="Busse H.J."/>
            <person name="Moser G."/>
            <person name="Muller C."/>
            <person name="Kampfer P."/>
            <person name="Glaeser S.P."/>
        </authorList>
    </citation>
    <scope>NUCLEOTIDE SEQUENCE [LARGE SCALE GENOMIC DNA]</scope>
    <source>
        <strain evidence="8 9">PP-F2FG21</strain>
    </source>
</reference>
<sequence>MELTKILYRFSVNFKAITGIIIFLLFVNQVIGQVAAAPYKWGNWEAWGDLGNGKYANPVIPADYSDIDCIRVGDDYYAVSSTFQYSPGFVILHSKDLVNWETLSHAVSNLNEISPEMNWDKMNRYGTGIWAGAIRYYHNKFWIYFGTPDEGYFMTTASNPRGPWQPLTHVLKGKGWDDCCPFLDDDGQLYLIGTNYADNYKIHLFKLTADGRSIIPGYDNIIHQSEGSEANKLYKINGTYYHFFSEVKPEGRAIMMERAQKVNGPYLEEKQLSYAQKQFNEPNQGGLVQTKRGEWYFLTHHGTGDWEGRAVSLLPVNWVDGWPIIGKVSAEKIGEMVWQGKMPVKSRHIKNSTTNDEFNRTVLKQQWEWNYQPRSDKWSLTERPGWLRLKAFKPVENNNLLKAGNTLTQRAFRTQANIVTVKLDISAMASGQHAGLSHFGKPGYAAFGISCKGIVKTLQLNIKEHVFEGPVLHGRQVWLRSVWGQDGKSRFYYSINGKEFYAFGDKYQLAWGAYRGDRIAVYCYNNLKDEGYIDIDFLHYRYR</sequence>
<keyword evidence="10" id="KW-1185">Reference proteome</keyword>